<dbReference type="Pfam" id="PF03450">
    <property type="entry name" value="CO_deh_flav_C"/>
    <property type="match status" value="1"/>
</dbReference>
<dbReference type="PANTHER" id="PTHR45444:SF3">
    <property type="entry name" value="XANTHINE DEHYDROGENASE"/>
    <property type="match status" value="1"/>
</dbReference>
<dbReference type="InterPro" id="IPR036318">
    <property type="entry name" value="FAD-bd_PCMH-like_sf"/>
</dbReference>
<dbReference type="InterPro" id="IPR005107">
    <property type="entry name" value="CO_DH_flav_C"/>
</dbReference>
<dbReference type="SUPFAM" id="SSF47741">
    <property type="entry name" value="CO dehydrogenase ISP C-domain like"/>
    <property type="match status" value="1"/>
</dbReference>
<dbReference type="InterPro" id="IPR012175">
    <property type="entry name" value="Xanth_DH_ssu_bac"/>
</dbReference>
<dbReference type="Pfam" id="PF00941">
    <property type="entry name" value="FAD_binding_5"/>
    <property type="match status" value="1"/>
</dbReference>
<dbReference type="InterPro" id="IPR016166">
    <property type="entry name" value="FAD-bd_PCMH"/>
</dbReference>
<dbReference type="InterPro" id="IPR016208">
    <property type="entry name" value="Ald_Oxase/xanthine_DH-like"/>
</dbReference>
<dbReference type="PROSITE" id="PS00197">
    <property type="entry name" value="2FE2S_FER_1"/>
    <property type="match status" value="1"/>
</dbReference>
<reference evidence="8 9" key="1">
    <citation type="submission" date="2020-08" db="EMBL/GenBank/DDBJ databases">
        <title>Genomic Encyclopedia of Type Strains, Phase III (KMG-III): the genomes of soil and plant-associated and newly described type strains.</title>
        <authorList>
            <person name="Whitman W."/>
        </authorList>
    </citation>
    <scope>NUCLEOTIDE SEQUENCE [LARGE SCALE GENOMIC DNA]</scope>
    <source>
        <strain evidence="8 9">CECT 7015</strain>
    </source>
</reference>
<evidence type="ECO:0000259" key="7">
    <source>
        <dbReference type="PROSITE" id="PS51387"/>
    </source>
</evidence>
<dbReference type="InterPro" id="IPR036010">
    <property type="entry name" value="2Fe-2S_ferredoxin-like_sf"/>
</dbReference>
<dbReference type="InterPro" id="IPR016167">
    <property type="entry name" value="FAD-bd_PCMH_sub1"/>
</dbReference>
<dbReference type="InterPro" id="IPR012675">
    <property type="entry name" value="Beta-grasp_dom_sf"/>
</dbReference>
<dbReference type="RefSeq" id="WP_112528054.1">
    <property type="nucleotide sequence ID" value="NZ_JACHXN010000003.1"/>
</dbReference>
<dbReference type="PIRSF" id="PIRSF036557">
    <property type="entry name" value="XdhA_RC"/>
    <property type="match status" value="1"/>
</dbReference>
<dbReference type="InterPro" id="IPR014307">
    <property type="entry name" value="Xanthine_DH_ssu"/>
</dbReference>
<keyword evidence="9" id="KW-1185">Reference proteome</keyword>
<evidence type="ECO:0000256" key="5">
    <source>
        <dbReference type="ARBA" id="ARBA00023004"/>
    </source>
</evidence>
<dbReference type="CDD" id="cd00207">
    <property type="entry name" value="fer2"/>
    <property type="match status" value="1"/>
</dbReference>
<dbReference type="GO" id="GO:0005506">
    <property type="term" value="F:iron ion binding"/>
    <property type="evidence" value="ECO:0007669"/>
    <property type="project" value="InterPro"/>
</dbReference>
<dbReference type="NCBIfam" id="TIGR02963">
    <property type="entry name" value="xanthine_xdhA"/>
    <property type="match status" value="1"/>
</dbReference>
<dbReference type="InterPro" id="IPR002346">
    <property type="entry name" value="Mopterin_DH_FAD-bd"/>
</dbReference>
<dbReference type="GO" id="GO:0071949">
    <property type="term" value="F:FAD binding"/>
    <property type="evidence" value="ECO:0007669"/>
    <property type="project" value="InterPro"/>
</dbReference>
<dbReference type="PROSITE" id="PS51387">
    <property type="entry name" value="FAD_PCMH"/>
    <property type="match status" value="1"/>
</dbReference>
<keyword evidence="1" id="KW-0285">Flavoprotein</keyword>
<feature type="domain" description="FAD-binding PCMH-type" evidence="7">
    <location>
        <begin position="207"/>
        <end position="380"/>
    </location>
</feature>
<dbReference type="InterPro" id="IPR036683">
    <property type="entry name" value="CO_DH_flav_C_dom_sf"/>
</dbReference>
<keyword evidence="3" id="KW-0274">FAD</keyword>
<accession>A0A839U767</accession>
<dbReference type="Proteomes" id="UP000554520">
    <property type="component" value="Unassembled WGS sequence"/>
</dbReference>
<evidence type="ECO:0000259" key="6">
    <source>
        <dbReference type="PROSITE" id="PS51085"/>
    </source>
</evidence>
<organism evidence="8 9">
    <name type="scientific">Phyllobacterium trifolii</name>
    <dbReference type="NCBI Taxonomy" id="300193"/>
    <lineage>
        <taxon>Bacteria</taxon>
        <taxon>Pseudomonadati</taxon>
        <taxon>Pseudomonadota</taxon>
        <taxon>Alphaproteobacteria</taxon>
        <taxon>Hyphomicrobiales</taxon>
        <taxon>Phyllobacteriaceae</taxon>
        <taxon>Phyllobacterium</taxon>
    </lineage>
</organism>
<dbReference type="Gene3D" id="3.30.43.10">
    <property type="entry name" value="Uridine Diphospho-n-acetylenolpyruvylglucosamine Reductase, domain 2"/>
    <property type="match status" value="1"/>
</dbReference>
<dbReference type="SUPFAM" id="SSF54292">
    <property type="entry name" value="2Fe-2S ferredoxin-like"/>
    <property type="match status" value="1"/>
</dbReference>
<dbReference type="AlphaFoldDB" id="A0A839U767"/>
<evidence type="ECO:0000256" key="2">
    <source>
        <dbReference type="ARBA" id="ARBA00022723"/>
    </source>
</evidence>
<evidence type="ECO:0000256" key="3">
    <source>
        <dbReference type="ARBA" id="ARBA00022827"/>
    </source>
</evidence>
<protein>
    <submittedName>
        <fullName evidence="8">Xanthine dehydrogenase small subunit</fullName>
        <ecNumber evidence="8">1.17.1.4</ecNumber>
    </submittedName>
</protein>
<dbReference type="Gene3D" id="3.30.465.10">
    <property type="match status" value="1"/>
</dbReference>
<dbReference type="Pfam" id="PF01799">
    <property type="entry name" value="Fer2_2"/>
    <property type="match status" value="1"/>
</dbReference>
<dbReference type="Gene3D" id="3.10.20.30">
    <property type="match status" value="1"/>
</dbReference>
<evidence type="ECO:0000313" key="9">
    <source>
        <dbReference type="Proteomes" id="UP000554520"/>
    </source>
</evidence>
<name>A0A839U767_9HYPH</name>
<evidence type="ECO:0000256" key="1">
    <source>
        <dbReference type="ARBA" id="ARBA00022630"/>
    </source>
</evidence>
<proteinExistence type="predicted"/>
<dbReference type="EC" id="1.17.1.4" evidence="8"/>
<dbReference type="PROSITE" id="PS51085">
    <property type="entry name" value="2FE2S_FER_2"/>
    <property type="match status" value="1"/>
</dbReference>
<dbReference type="Gene3D" id="3.30.390.50">
    <property type="entry name" value="CO dehydrogenase flavoprotein, C-terminal domain"/>
    <property type="match status" value="1"/>
</dbReference>
<dbReference type="SUPFAM" id="SSF56176">
    <property type="entry name" value="FAD-binding/transporter-associated domain-like"/>
    <property type="match status" value="1"/>
</dbReference>
<sequence length="496" mass="52635">MSQTIRFFLNGQKQEASVRPDTTVLDWLRSGPRLTGTKEGCAEGDCGACSVLIGDPWFDDAHHEGAVHYQAANSCILAMGQIDGRAVVTVEGLKTEQLHPVQAAMAENGSSQCGFCTPGIVISLAGLAAQRSAAGAGLAAQGSAAGVGRAARKTEVMDSDIHDALAGNLCRCTGYRPIVEAARKVGNATIAGPHVAAFAKIEPRTTISAAGSTFHQPQSLNDLLQLRKEKPDAILLGGGTDLGVALADYHSDWNEVISLARVRELRAIRETGNHLSFGAAVTWEEILASVIEYYPSFATLIRRFGSTQIRSMGTIGGNIGTASPIGDGPPALIALGAEIELASTGGHRFLALEDFFLDYRKTELRADEVIASVSIPKPAEGQEFRVYKISKRYDQDISTVCAAFSIVREEGQVRGARIAFGGMAATPQRAAKAEQALVGSLFDQAAIDACASAIAAQFKPLSDWRGSAEYRLQVAANLAERFWRDVAGETVEVMSL</sequence>
<comment type="caution">
    <text evidence="8">The sequence shown here is derived from an EMBL/GenBank/DDBJ whole genome shotgun (WGS) entry which is preliminary data.</text>
</comment>
<feature type="domain" description="2Fe-2S ferredoxin-type" evidence="6">
    <location>
        <begin position="3"/>
        <end position="93"/>
    </location>
</feature>
<keyword evidence="4 8" id="KW-0560">Oxidoreductase</keyword>
<dbReference type="GO" id="GO:0051537">
    <property type="term" value="F:2 iron, 2 sulfur cluster binding"/>
    <property type="evidence" value="ECO:0007669"/>
    <property type="project" value="InterPro"/>
</dbReference>
<dbReference type="GO" id="GO:0004854">
    <property type="term" value="F:xanthine dehydrogenase activity"/>
    <property type="evidence" value="ECO:0007669"/>
    <property type="project" value="UniProtKB-EC"/>
</dbReference>
<keyword evidence="2" id="KW-0479">Metal-binding</keyword>
<dbReference type="Gene3D" id="1.10.150.120">
    <property type="entry name" value="[2Fe-2S]-binding domain"/>
    <property type="match status" value="1"/>
</dbReference>
<dbReference type="InterPro" id="IPR002888">
    <property type="entry name" value="2Fe-2S-bd"/>
</dbReference>
<dbReference type="SMART" id="SM01092">
    <property type="entry name" value="CO_deh_flav_C"/>
    <property type="match status" value="1"/>
</dbReference>
<keyword evidence="5" id="KW-0408">Iron</keyword>
<dbReference type="SUPFAM" id="SSF55447">
    <property type="entry name" value="CO dehydrogenase flavoprotein C-terminal domain-like"/>
    <property type="match status" value="1"/>
</dbReference>
<dbReference type="InterPro" id="IPR001041">
    <property type="entry name" value="2Fe-2S_ferredoxin-type"/>
</dbReference>
<dbReference type="InterPro" id="IPR016169">
    <property type="entry name" value="FAD-bd_PCMH_sub2"/>
</dbReference>
<dbReference type="PANTHER" id="PTHR45444">
    <property type="entry name" value="XANTHINE DEHYDROGENASE"/>
    <property type="match status" value="1"/>
</dbReference>
<evidence type="ECO:0000256" key="4">
    <source>
        <dbReference type="ARBA" id="ARBA00023002"/>
    </source>
</evidence>
<dbReference type="Pfam" id="PF00111">
    <property type="entry name" value="Fer2"/>
    <property type="match status" value="1"/>
</dbReference>
<evidence type="ECO:0000313" key="8">
    <source>
        <dbReference type="EMBL" id="MBB3144840.1"/>
    </source>
</evidence>
<gene>
    <name evidence="8" type="ORF">FHS21_001241</name>
</gene>
<dbReference type="InterPro" id="IPR006058">
    <property type="entry name" value="2Fe2S_fd_BS"/>
</dbReference>
<dbReference type="InterPro" id="IPR036884">
    <property type="entry name" value="2Fe-2S-bd_dom_sf"/>
</dbReference>
<dbReference type="EMBL" id="JACHXN010000003">
    <property type="protein sequence ID" value="MBB3144840.1"/>
    <property type="molecule type" value="Genomic_DNA"/>
</dbReference>